<dbReference type="Proteomes" id="UP000053477">
    <property type="component" value="Unassembled WGS sequence"/>
</dbReference>
<feature type="compositionally biased region" description="Polar residues" evidence="1">
    <location>
        <begin position="1"/>
        <end position="22"/>
    </location>
</feature>
<proteinExistence type="predicted"/>
<dbReference type="AlphaFoldDB" id="A0A0H2RM28"/>
<evidence type="ECO:0000313" key="2">
    <source>
        <dbReference type="EMBL" id="KLO10513.1"/>
    </source>
</evidence>
<reference evidence="2 3" key="1">
    <citation type="submission" date="2015-04" db="EMBL/GenBank/DDBJ databases">
        <title>Complete genome sequence of Schizopora paradoxa KUC8140, a cosmopolitan wood degrader in East Asia.</title>
        <authorList>
            <consortium name="DOE Joint Genome Institute"/>
            <person name="Min B."/>
            <person name="Park H."/>
            <person name="Jang Y."/>
            <person name="Kim J.-J."/>
            <person name="Kim K.H."/>
            <person name="Pangilinan J."/>
            <person name="Lipzen A."/>
            <person name="Riley R."/>
            <person name="Grigoriev I.V."/>
            <person name="Spatafora J.W."/>
            <person name="Choi I.-G."/>
        </authorList>
    </citation>
    <scope>NUCLEOTIDE SEQUENCE [LARGE SCALE GENOMIC DNA]</scope>
    <source>
        <strain evidence="2 3">KUC8140</strain>
    </source>
</reference>
<gene>
    <name evidence="2" type="ORF">SCHPADRAFT_515176</name>
</gene>
<name>A0A0H2RM28_9AGAM</name>
<sequence length="143" mass="16166">MSSNLPSELSHPGTHTTPTHNESPGDEDADVVFHLSSSFLDELREDDTTTAYTYFSTVSTNYTMSNLPGPGRLIGNFYSRAGRTLERRLGRIVNRAAIKEYEQAVVVLRLSSIPWNGPIYRMFRSEDPKEHKKVCEILLMCAR</sequence>
<accession>A0A0H2RM28</accession>
<organism evidence="2 3">
    <name type="scientific">Schizopora paradoxa</name>
    <dbReference type="NCBI Taxonomy" id="27342"/>
    <lineage>
        <taxon>Eukaryota</taxon>
        <taxon>Fungi</taxon>
        <taxon>Dikarya</taxon>
        <taxon>Basidiomycota</taxon>
        <taxon>Agaricomycotina</taxon>
        <taxon>Agaricomycetes</taxon>
        <taxon>Hymenochaetales</taxon>
        <taxon>Schizoporaceae</taxon>
        <taxon>Schizopora</taxon>
    </lineage>
</organism>
<keyword evidence="3" id="KW-1185">Reference proteome</keyword>
<protein>
    <submittedName>
        <fullName evidence="2">Uncharacterized protein</fullName>
    </submittedName>
</protein>
<dbReference type="OrthoDB" id="3322113at2759"/>
<dbReference type="EMBL" id="KQ086024">
    <property type="protein sequence ID" value="KLO10513.1"/>
    <property type="molecule type" value="Genomic_DNA"/>
</dbReference>
<dbReference type="InParanoid" id="A0A0H2RM28"/>
<evidence type="ECO:0000313" key="3">
    <source>
        <dbReference type="Proteomes" id="UP000053477"/>
    </source>
</evidence>
<evidence type="ECO:0000256" key="1">
    <source>
        <dbReference type="SAM" id="MobiDB-lite"/>
    </source>
</evidence>
<feature type="region of interest" description="Disordered" evidence="1">
    <location>
        <begin position="1"/>
        <end position="28"/>
    </location>
</feature>